<evidence type="ECO:0000256" key="1">
    <source>
        <dbReference type="SAM" id="Phobius"/>
    </source>
</evidence>
<evidence type="ECO:0000259" key="2">
    <source>
        <dbReference type="Pfam" id="PF07331"/>
    </source>
</evidence>
<dbReference type="EMBL" id="FOGB01000001">
    <property type="protein sequence ID" value="SEQ02084.1"/>
    <property type="molecule type" value="Genomic_DNA"/>
</dbReference>
<proteinExistence type="predicted"/>
<dbReference type="Pfam" id="PF07331">
    <property type="entry name" value="TctB"/>
    <property type="match status" value="1"/>
</dbReference>
<dbReference type="Proteomes" id="UP000198749">
    <property type="component" value="Unassembled WGS sequence"/>
</dbReference>
<keyword evidence="1" id="KW-1133">Transmembrane helix</keyword>
<feature type="domain" description="DUF1468" evidence="2">
    <location>
        <begin position="8"/>
        <end position="145"/>
    </location>
</feature>
<evidence type="ECO:0000313" key="3">
    <source>
        <dbReference type="EMBL" id="SEQ02084.1"/>
    </source>
</evidence>
<sequence>MIITKDHIGGMGFLLLSAFYGYYAGDIPLLPGDEFEPFHARTVPYALAILGGVISLALLLTAERKAEKRLRLNNYDFALVAKLLVLIVIFGLALEWIGFLLATVLFLIAGFWLLGERRTKMLLMVSVPFAVGIWFILAKLLDIYLAPGQLFVQLFGG</sequence>
<dbReference type="STRING" id="355243.SAMN03080615_00046"/>
<organism evidence="3 4">
    <name type="scientific">Amphritea atlantica</name>
    <dbReference type="NCBI Taxonomy" id="355243"/>
    <lineage>
        <taxon>Bacteria</taxon>
        <taxon>Pseudomonadati</taxon>
        <taxon>Pseudomonadota</taxon>
        <taxon>Gammaproteobacteria</taxon>
        <taxon>Oceanospirillales</taxon>
        <taxon>Oceanospirillaceae</taxon>
        <taxon>Amphritea</taxon>
    </lineage>
</organism>
<feature type="transmembrane region" description="Helical" evidence="1">
    <location>
        <begin position="96"/>
        <end position="114"/>
    </location>
</feature>
<feature type="transmembrane region" description="Helical" evidence="1">
    <location>
        <begin position="43"/>
        <end position="60"/>
    </location>
</feature>
<dbReference type="AlphaFoldDB" id="A0A1H9CLP7"/>
<dbReference type="OrthoDB" id="6214403at2"/>
<name>A0A1H9CLP7_9GAMM</name>
<accession>A0A1H9CLP7</accession>
<gene>
    <name evidence="3" type="ORF">SAMN03080615_00046</name>
</gene>
<feature type="transmembrane region" description="Helical" evidence="1">
    <location>
        <begin position="121"/>
        <end position="141"/>
    </location>
</feature>
<keyword evidence="1" id="KW-0472">Membrane</keyword>
<feature type="transmembrane region" description="Helical" evidence="1">
    <location>
        <begin position="72"/>
        <end position="90"/>
    </location>
</feature>
<reference evidence="4" key="1">
    <citation type="submission" date="2016-10" db="EMBL/GenBank/DDBJ databases">
        <authorList>
            <person name="Varghese N."/>
            <person name="Submissions S."/>
        </authorList>
    </citation>
    <scope>NUCLEOTIDE SEQUENCE [LARGE SCALE GENOMIC DNA]</scope>
    <source>
        <strain evidence="4">DSM 18887</strain>
    </source>
</reference>
<dbReference type="InterPro" id="IPR009936">
    <property type="entry name" value="DUF1468"/>
</dbReference>
<evidence type="ECO:0000313" key="4">
    <source>
        <dbReference type="Proteomes" id="UP000198749"/>
    </source>
</evidence>
<protein>
    <submittedName>
        <fullName evidence="3">Putative tricarboxylic transport membrane protein</fullName>
    </submittedName>
</protein>
<keyword evidence="4" id="KW-1185">Reference proteome</keyword>
<keyword evidence="1" id="KW-0812">Transmembrane</keyword>
<dbReference type="RefSeq" id="WP_091352361.1">
    <property type="nucleotide sequence ID" value="NZ_AP025284.1"/>
</dbReference>
<feature type="transmembrane region" description="Helical" evidence="1">
    <location>
        <begin position="7"/>
        <end position="23"/>
    </location>
</feature>